<dbReference type="EMBL" id="CP035708">
    <property type="protein sequence ID" value="QEN00798.1"/>
    <property type="molecule type" value="Genomic_DNA"/>
</dbReference>
<accession>A0A5C1Q012</accession>
<evidence type="ECO:0000313" key="4">
    <source>
        <dbReference type="Proteomes" id="UP000323522"/>
    </source>
</evidence>
<name>A0A5C1Q012_9BURK</name>
<feature type="region of interest" description="Disordered" evidence="1">
    <location>
        <begin position="263"/>
        <end position="284"/>
    </location>
</feature>
<dbReference type="Proteomes" id="UP000323522">
    <property type="component" value="Chromosome"/>
</dbReference>
<dbReference type="KEGG" id="snn:EWH46_08430"/>
<dbReference type="Proteomes" id="UP001549111">
    <property type="component" value="Unassembled WGS sequence"/>
</dbReference>
<sequence length="461" mass="50441">MLKSLFGDLTPLREAVSRASRHKDDPAPDRHDADFISTTIMDVADEQDCMPAEPPAVDPHRDELLVKGSPAQAMRTHFAGSRKDTFVRQKLITICDPSHMWAAAVIRALADASGQPIERLHMRDQTSLAPLADIERTTLPRRTDDTLKIYYADIQAEGRDAAEVQIALMERSDLSVVIIGPMAPADIASMLEDIRQATHSLHWQCRNLLFMLPVSSGALMQRIQQLDWPDQVRVEAICESLTSASVVWNRMLAHWQKLRTEQATPSAPAPLSSPSAPMPLPEPAPLVSSPTPSMVFVGQAPTTLMSPLAPLSPPPAAPVSDFGPVSAPMSLQSGIEPRIDARRARAVLDELTVLDGLIFVALVNGATGAVVACPAPGPDIDRAALAASEIWKTHRRTLRQLGHSRPGDPLEEILVTAGSRYHILRTLRAHPDLFILSVLDKLRSNLAMTRYRIMEAQQVLV</sequence>
<evidence type="ECO:0008006" key="6">
    <source>
        <dbReference type="Google" id="ProtNLM"/>
    </source>
</evidence>
<dbReference type="EMBL" id="JBEPLS010000003">
    <property type="protein sequence ID" value="MET3603354.1"/>
    <property type="molecule type" value="Genomic_DNA"/>
</dbReference>
<evidence type="ECO:0000313" key="5">
    <source>
        <dbReference type="Proteomes" id="UP001549111"/>
    </source>
</evidence>
<keyword evidence="5" id="KW-1185">Reference proteome</keyword>
<dbReference type="RefSeq" id="WP_149503513.1">
    <property type="nucleotide sequence ID" value="NZ_CP035708.1"/>
</dbReference>
<reference evidence="2 5" key="2">
    <citation type="submission" date="2024-06" db="EMBL/GenBank/DDBJ databases">
        <title>Genomic Encyclopedia of Type Strains, Phase IV (KMG-IV): sequencing the most valuable type-strain genomes for metagenomic binning, comparative biology and taxonomic classification.</title>
        <authorList>
            <person name="Goeker M."/>
        </authorList>
    </citation>
    <scope>NUCLEOTIDE SEQUENCE [LARGE SCALE GENOMIC DNA]</scope>
    <source>
        <strain evidence="2 5">D-501</strain>
    </source>
</reference>
<evidence type="ECO:0000256" key="1">
    <source>
        <dbReference type="SAM" id="MobiDB-lite"/>
    </source>
</evidence>
<organism evidence="3 4">
    <name type="scientific">Sphaerotilus sulfidivorans</name>
    <dbReference type="NCBI Taxonomy" id="639200"/>
    <lineage>
        <taxon>Bacteria</taxon>
        <taxon>Pseudomonadati</taxon>
        <taxon>Pseudomonadota</taxon>
        <taxon>Betaproteobacteria</taxon>
        <taxon>Burkholderiales</taxon>
        <taxon>Sphaerotilaceae</taxon>
        <taxon>Sphaerotilus</taxon>
    </lineage>
</organism>
<feature type="compositionally biased region" description="Low complexity" evidence="1">
    <location>
        <begin position="265"/>
        <end position="275"/>
    </location>
</feature>
<evidence type="ECO:0000313" key="3">
    <source>
        <dbReference type="EMBL" id="QEN00798.1"/>
    </source>
</evidence>
<evidence type="ECO:0000313" key="2">
    <source>
        <dbReference type="EMBL" id="MET3603354.1"/>
    </source>
</evidence>
<proteinExistence type="predicted"/>
<dbReference type="OrthoDB" id="3781969at2"/>
<protein>
    <recommendedName>
        <fullName evidence="6">Roadblock/LAMTOR2 domain-containing protein</fullName>
    </recommendedName>
</protein>
<gene>
    <name evidence="2" type="ORF">ABIC99_001138</name>
    <name evidence="3" type="ORF">EWH46_08430</name>
</gene>
<dbReference type="AlphaFoldDB" id="A0A5C1Q012"/>
<reference evidence="3 4" key="1">
    <citation type="submission" date="2019-02" db="EMBL/GenBank/DDBJ databases">
        <title>Complete Genome Sequence and Methylome Analysis of Sphaerotilus natans subsp. sulfidivorans D-507.</title>
        <authorList>
            <person name="Fomenkov A."/>
            <person name="Gridneva E."/>
            <person name="Smolyakov D."/>
            <person name="Dubinina G."/>
            <person name="Vincze T."/>
            <person name="Grabovich M."/>
            <person name="Roberts R.J."/>
        </authorList>
    </citation>
    <scope>NUCLEOTIDE SEQUENCE [LARGE SCALE GENOMIC DNA]</scope>
    <source>
        <strain evidence="3 4">D-507</strain>
    </source>
</reference>